<comment type="subunit">
    <text evidence="1 6">Homodimer.</text>
</comment>
<dbReference type="CDD" id="cd11344">
    <property type="entry name" value="AmyAc_GlgE_like"/>
    <property type="match status" value="1"/>
</dbReference>
<reference evidence="9 10" key="1">
    <citation type="submission" date="2019-08" db="EMBL/GenBank/DDBJ databases">
        <title>Amphibian skin-associated Pigmentiphaga: genome sequence and occurrence across geography and hosts.</title>
        <authorList>
            <person name="Bletz M.C."/>
            <person name="Bunk B."/>
            <person name="Sproeer C."/>
            <person name="Biwer P."/>
            <person name="Reiter S."/>
            <person name="Rabemananjara F.C.E."/>
            <person name="Schulz S."/>
            <person name="Overmann J."/>
            <person name="Vences M."/>
        </authorList>
    </citation>
    <scope>NUCLEOTIDE SEQUENCE [LARGE SCALE GENOMIC DNA]</scope>
    <source>
        <strain evidence="9 10">Mada1488</strain>
    </source>
</reference>
<organism evidence="9 10">
    <name type="scientific">Pigmentiphaga aceris</name>
    <dbReference type="NCBI Taxonomy" id="1940612"/>
    <lineage>
        <taxon>Bacteria</taxon>
        <taxon>Pseudomonadati</taxon>
        <taxon>Pseudomonadota</taxon>
        <taxon>Betaproteobacteria</taxon>
        <taxon>Burkholderiales</taxon>
        <taxon>Alcaligenaceae</taxon>
        <taxon>Pigmentiphaga</taxon>
    </lineage>
</organism>
<evidence type="ECO:0000313" key="10">
    <source>
        <dbReference type="Proteomes" id="UP000325161"/>
    </source>
</evidence>
<dbReference type="SUPFAM" id="SSF51445">
    <property type="entry name" value="(Trans)glycosidases"/>
    <property type="match status" value="2"/>
</dbReference>
<dbReference type="Gene3D" id="3.20.20.80">
    <property type="entry name" value="Glycosidases"/>
    <property type="match status" value="2"/>
</dbReference>
<dbReference type="InterPro" id="IPR013780">
    <property type="entry name" value="Glyco_hydro_b"/>
</dbReference>
<feature type="binding site" evidence="6">
    <location>
        <position position="845"/>
    </location>
    <ligand>
        <name>alpha-maltose 1-phosphate</name>
        <dbReference type="ChEBI" id="CHEBI:63576"/>
    </ligand>
</feature>
<protein>
    <recommendedName>
        <fullName evidence="6">Alpha-1,4-glucan:maltose-1-phosphate maltosyltransferase</fullName>
        <shortName evidence="6">GMPMT</shortName>
        <ecNumber evidence="6">2.4.99.16</ecNumber>
    </recommendedName>
    <alternativeName>
        <fullName evidence="6">(1-&gt;4)-alpha-D-glucan:maltose-1-phosphate alpha-D-maltosyltransferase</fullName>
    </alternativeName>
</protein>
<feature type="binding site" evidence="6">
    <location>
        <position position="797"/>
    </location>
    <ligand>
        <name>alpha-maltose 1-phosphate</name>
        <dbReference type="ChEBI" id="CHEBI:63576"/>
    </ligand>
</feature>
<dbReference type="OrthoDB" id="9805159at2"/>
<sequence>MTDREAFRPRIYYVDPRTLEAWNNQEQGLAPHASWLSTLDRAKALGFDTVLFGTLAAHTGDNSLPENWQRASTALGDASLDAAIPLLVAAAAARGLSIWFDVVLDQVGADSDAHHEHLHWYRRVLDPDRDALDPRQGFGARHVAELLLEGGQLPSGFAETWSARLTAWGDAGIAGWRFLGAQRLPAQAWASILDPVRARHPSIKATAWTPGISAEGVHGLKTAGFDAVYASLPWWDFRAPWMLEEHARLSAVGAVIAPVEDPLRVRPGQPATREDACRVLWTAVAIGDGILVPAGFEGDADSADELASEIIAANQSLAGVDVPLAPPRQLTGPDAAVGALLRAPVRPAQEDARSPARTATLTVFNPNDRQAVPLSWQTVQSRLPDDYSHIDVTNAPTTLQGAEVVHVSARNLPAVRLAARQLAPAAQRKRLATALARPRMVIEAVSPSVDNGAYPVKRTVARPVRVEADVFTDGHEKIGVALWWRPVDTVEWTEVRMSLVNNDRWAGSFSPERLGRHEFTVVAWRDRFATWRDEMAKKVKAGIDVSVEAREGKVLIAETLAAVGDREHSELAALADSLNIDPKATHAPTPPAAGKTGRKKPIAPLDPAELEILLSDALADAMLPLELREFQLVHAPALPLLVEREAAGFSSWYELFPRSQSGDVNRHGTFDDVIARLPMVRDMGFDVLYFPPIHPIGRQHRKGRNNSLTAGPDDPGSPYAIGSEAGGHDALHPELGTVQDFRRLLKAAREHGLEIALDFAIQCSPDHPWLRDHPEWFAWRADGTIKYAENPPKKYEDIVNVEFYPPGSHQAADASQGPAGGLWQALRDVVLHWAREGVRTFRVDNPHTKPLAFWEWMIAEVQAQYPDTLFLSEAFTKPKMMYRLAKVGFSQSYTYFTWREFAGEMREYLEELNQAPVADFFRPHFFVNTPDINPRFLQRSGRAGFQIRAALAATLSGLWGVYNGFELCDAAPVPGKEEYLDSEKYEIRVWDYQRPGNIVADITRLNLIRRANPALHTHLGLRFHNGDNDQMLVYSKSTPERDNVVLVAVNMNPHAPQWTRVELARGDFGLPNDAALQVENLLTGQRETWTEWHRGIYLDPSQPYAIWRISVGP</sequence>
<dbReference type="PANTHER" id="PTHR47786:SF2">
    <property type="entry name" value="GLYCOSYL HYDROLASE FAMILY 13 CATALYTIC DOMAIN-CONTAINING PROTEIN"/>
    <property type="match status" value="1"/>
</dbReference>
<dbReference type="SMART" id="SM00642">
    <property type="entry name" value="Aamy"/>
    <property type="match status" value="1"/>
</dbReference>
<dbReference type="InterPro" id="IPR013783">
    <property type="entry name" value="Ig-like_fold"/>
</dbReference>
<evidence type="ECO:0000256" key="6">
    <source>
        <dbReference type="HAMAP-Rule" id="MF_02124"/>
    </source>
</evidence>
<evidence type="ECO:0000256" key="3">
    <source>
        <dbReference type="ARBA" id="ARBA00022679"/>
    </source>
</evidence>
<dbReference type="InterPro" id="IPR017853">
    <property type="entry name" value="GH"/>
</dbReference>
<gene>
    <name evidence="6" type="primary">glgE</name>
    <name evidence="9" type="ORF">FXN63_20775</name>
</gene>
<name>A0A5C0B418_9BURK</name>
<evidence type="ECO:0000256" key="2">
    <source>
        <dbReference type="ARBA" id="ARBA00022676"/>
    </source>
</evidence>
<comment type="function">
    <text evidence="6">Maltosyltransferase that uses maltose 1-phosphate (M1P) as the sugar donor to elongate linear or branched alpha-(1-&gt;4)-glucans. Is involved in a branched alpha-glucan biosynthetic pathway from trehalose, together with TreS, Mak and GlgB.</text>
</comment>
<dbReference type="AlphaFoldDB" id="A0A5C0B418"/>
<feature type="domain" description="Glycosyl hydrolase family 13 catalytic" evidence="8">
    <location>
        <begin position="654"/>
        <end position="994"/>
    </location>
</feature>
<feature type="region of interest" description="Disordered" evidence="7">
    <location>
        <begin position="700"/>
        <end position="728"/>
    </location>
</feature>
<dbReference type="GO" id="GO:0016758">
    <property type="term" value="F:hexosyltransferase activity"/>
    <property type="evidence" value="ECO:0007669"/>
    <property type="project" value="UniProtKB-UniRule"/>
</dbReference>
<dbReference type="PANTHER" id="PTHR47786">
    <property type="entry name" value="ALPHA-1,4-GLUCAN:MALTOSE-1-PHOSPHATE MALTOSYLTRANSFERASE"/>
    <property type="match status" value="1"/>
</dbReference>
<dbReference type="Pfam" id="PF00128">
    <property type="entry name" value="Alpha-amylase"/>
    <property type="match status" value="1"/>
</dbReference>
<keyword evidence="2 6" id="KW-0328">Glycosyltransferase</keyword>
<proteinExistence type="inferred from homology"/>
<dbReference type="GO" id="GO:0030979">
    <property type="term" value="P:alpha-glucan biosynthetic process"/>
    <property type="evidence" value="ECO:0007669"/>
    <property type="project" value="UniProtKB-UniRule"/>
</dbReference>
<dbReference type="InterPro" id="IPR026585">
    <property type="entry name" value="GlgE"/>
</dbReference>
<dbReference type="KEGG" id="pacr:FXN63_20775"/>
<dbReference type="GO" id="GO:0004553">
    <property type="term" value="F:hydrolase activity, hydrolyzing O-glycosyl compounds"/>
    <property type="evidence" value="ECO:0007669"/>
    <property type="project" value="InterPro"/>
</dbReference>
<feature type="binding site" evidence="6">
    <location>
        <position position="702"/>
    </location>
    <ligand>
        <name>alpha-maltose 1-phosphate</name>
        <dbReference type="ChEBI" id="CHEBI:63576"/>
    </ligand>
</feature>
<feature type="active site" description="Nucleophile" evidence="6">
    <location>
        <position position="844"/>
    </location>
</feature>
<comment type="catalytic activity">
    <reaction evidence="5 6">
        <text>alpha-maltose 1-phosphate + [(1-&gt;4)-alpha-D-glucosyl](n) = [(1-&gt;4)-alpha-D-glucosyl](n+2) + phosphate</text>
        <dbReference type="Rhea" id="RHEA:42692"/>
        <dbReference type="Rhea" id="RHEA-COMP:9584"/>
        <dbReference type="Rhea" id="RHEA-COMP:10183"/>
        <dbReference type="ChEBI" id="CHEBI:15444"/>
        <dbReference type="ChEBI" id="CHEBI:43474"/>
        <dbReference type="ChEBI" id="CHEBI:63576"/>
        <dbReference type="EC" id="2.4.99.16"/>
    </reaction>
</comment>
<evidence type="ECO:0000256" key="5">
    <source>
        <dbReference type="ARBA" id="ARBA00048735"/>
    </source>
</evidence>
<dbReference type="InterPro" id="IPR049171">
    <property type="entry name" value="GLGE_C"/>
</dbReference>
<dbReference type="HAMAP" id="MF_02124">
    <property type="entry name" value="GlgE"/>
    <property type="match status" value="1"/>
</dbReference>
<evidence type="ECO:0000259" key="8">
    <source>
        <dbReference type="SMART" id="SM00642"/>
    </source>
</evidence>
<evidence type="ECO:0000313" key="9">
    <source>
        <dbReference type="EMBL" id="QEI08000.1"/>
    </source>
</evidence>
<comment type="similarity">
    <text evidence="6">Belongs to the glycosyl hydrolase 13 family. GlgE subfamily.</text>
</comment>
<dbReference type="Gene3D" id="1.20.58.80">
    <property type="entry name" value="Phosphotransferase system, lactose/cellobiose-type IIA subunit"/>
    <property type="match status" value="1"/>
</dbReference>
<feature type="site" description="Transition state stabilizer" evidence="6">
    <location>
        <position position="931"/>
    </location>
</feature>
<dbReference type="InterPro" id="IPR006047">
    <property type="entry name" value="GH13_cat_dom"/>
</dbReference>
<evidence type="ECO:0000256" key="4">
    <source>
        <dbReference type="ARBA" id="ARBA00023277"/>
    </source>
</evidence>
<dbReference type="Gene3D" id="2.60.40.10">
    <property type="entry name" value="Immunoglobulins"/>
    <property type="match status" value="1"/>
</dbReference>
<dbReference type="RefSeq" id="WP_148817097.1">
    <property type="nucleotide sequence ID" value="NZ_CP043046.1"/>
</dbReference>
<evidence type="ECO:0000256" key="1">
    <source>
        <dbReference type="ARBA" id="ARBA00011738"/>
    </source>
</evidence>
<keyword evidence="10" id="KW-1185">Reference proteome</keyword>
<dbReference type="Pfam" id="PF21702">
    <property type="entry name" value="GLGE_C"/>
    <property type="match status" value="1"/>
</dbReference>
<dbReference type="Gene3D" id="2.60.40.1180">
    <property type="entry name" value="Golgi alpha-mannosidase II"/>
    <property type="match status" value="1"/>
</dbReference>
<dbReference type="EMBL" id="CP043046">
    <property type="protein sequence ID" value="QEI08000.1"/>
    <property type="molecule type" value="Genomic_DNA"/>
</dbReference>
<dbReference type="Proteomes" id="UP000325161">
    <property type="component" value="Chromosome"/>
</dbReference>
<dbReference type="InterPro" id="IPR021828">
    <property type="entry name" value="GlgE_dom_N/S"/>
</dbReference>
<dbReference type="EC" id="2.4.99.16" evidence="6"/>
<keyword evidence="4 6" id="KW-0119">Carbohydrate metabolism</keyword>
<feature type="region of interest" description="Disordered" evidence="7">
    <location>
        <begin position="582"/>
        <end position="601"/>
    </location>
</feature>
<feature type="binding site" evidence="6">
    <location>
        <begin position="984"/>
        <end position="985"/>
    </location>
    <ligand>
        <name>alpha-maltose 1-phosphate</name>
        <dbReference type="ChEBI" id="CHEBI:63576"/>
    </ligand>
</feature>
<keyword evidence="3 6" id="KW-0808">Transferase</keyword>
<accession>A0A5C0B418</accession>
<evidence type="ECO:0000256" key="7">
    <source>
        <dbReference type="SAM" id="MobiDB-lite"/>
    </source>
</evidence>
<dbReference type="Pfam" id="PF11896">
    <property type="entry name" value="GlgE_dom_N_S"/>
    <property type="match status" value="1"/>
</dbReference>
<feature type="binding site" evidence="6">
    <location>
        <position position="762"/>
    </location>
    <ligand>
        <name>alpha-maltose 1-phosphate</name>
        <dbReference type="ChEBI" id="CHEBI:63576"/>
    </ligand>
</feature>
<feature type="active site" description="Proton donor" evidence="6">
    <location>
        <position position="873"/>
    </location>
</feature>